<keyword evidence="3" id="KW-0732">Signal</keyword>
<keyword evidence="2" id="KW-0472">Membrane</keyword>
<organism evidence="4 5">
    <name type="scientific">Elysia chlorotica</name>
    <name type="common">Eastern emerald elysia</name>
    <name type="synonym">Sea slug</name>
    <dbReference type="NCBI Taxonomy" id="188477"/>
    <lineage>
        <taxon>Eukaryota</taxon>
        <taxon>Metazoa</taxon>
        <taxon>Spiralia</taxon>
        <taxon>Lophotrochozoa</taxon>
        <taxon>Mollusca</taxon>
        <taxon>Gastropoda</taxon>
        <taxon>Heterobranchia</taxon>
        <taxon>Euthyneura</taxon>
        <taxon>Panpulmonata</taxon>
        <taxon>Sacoglossa</taxon>
        <taxon>Placobranchoidea</taxon>
        <taxon>Plakobranchidae</taxon>
        <taxon>Elysia</taxon>
    </lineage>
</organism>
<dbReference type="AlphaFoldDB" id="A0A433TIW3"/>
<evidence type="ECO:0000313" key="4">
    <source>
        <dbReference type="EMBL" id="RUS81532.1"/>
    </source>
</evidence>
<feature type="transmembrane region" description="Helical" evidence="2">
    <location>
        <begin position="193"/>
        <end position="211"/>
    </location>
</feature>
<evidence type="ECO:0000256" key="1">
    <source>
        <dbReference type="SAM" id="MobiDB-lite"/>
    </source>
</evidence>
<keyword evidence="2" id="KW-1133">Transmembrane helix</keyword>
<dbReference type="Proteomes" id="UP000271974">
    <property type="component" value="Unassembled WGS sequence"/>
</dbReference>
<protein>
    <recommendedName>
        <fullName evidence="6">C-type lectin domain-containing protein</fullName>
    </recommendedName>
</protein>
<proteinExistence type="predicted"/>
<evidence type="ECO:0000256" key="3">
    <source>
        <dbReference type="SAM" id="SignalP"/>
    </source>
</evidence>
<evidence type="ECO:0008006" key="6">
    <source>
        <dbReference type="Google" id="ProtNLM"/>
    </source>
</evidence>
<keyword evidence="2" id="KW-0812">Transmembrane</keyword>
<name>A0A433TIW3_ELYCH</name>
<evidence type="ECO:0000313" key="5">
    <source>
        <dbReference type="Proteomes" id="UP000271974"/>
    </source>
</evidence>
<feature type="compositionally biased region" description="Polar residues" evidence="1">
    <location>
        <begin position="289"/>
        <end position="306"/>
    </location>
</feature>
<reference evidence="4 5" key="1">
    <citation type="submission" date="2019-01" db="EMBL/GenBank/DDBJ databases">
        <title>A draft genome assembly of the solar-powered sea slug Elysia chlorotica.</title>
        <authorList>
            <person name="Cai H."/>
            <person name="Li Q."/>
            <person name="Fang X."/>
            <person name="Li J."/>
            <person name="Curtis N.E."/>
            <person name="Altenburger A."/>
            <person name="Shibata T."/>
            <person name="Feng M."/>
            <person name="Maeda T."/>
            <person name="Schwartz J.A."/>
            <person name="Shigenobu S."/>
            <person name="Lundholm N."/>
            <person name="Nishiyama T."/>
            <person name="Yang H."/>
            <person name="Hasebe M."/>
            <person name="Li S."/>
            <person name="Pierce S.K."/>
            <person name="Wang J."/>
        </authorList>
    </citation>
    <scope>NUCLEOTIDE SEQUENCE [LARGE SCALE GENOMIC DNA]</scope>
    <source>
        <strain evidence="4">EC2010</strain>
        <tissue evidence="4">Whole organism of an adult</tissue>
    </source>
</reference>
<dbReference type="EMBL" id="RQTK01000332">
    <property type="protein sequence ID" value="RUS81532.1"/>
    <property type="molecule type" value="Genomic_DNA"/>
</dbReference>
<accession>A0A433TIW3</accession>
<dbReference type="OrthoDB" id="10452260at2759"/>
<evidence type="ECO:0000256" key="2">
    <source>
        <dbReference type="SAM" id="Phobius"/>
    </source>
</evidence>
<feature type="chain" id="PRO_5019436506" description="C-type lectin domain-containing protein" evidence="3">
    <location>
        <begin position="22"/>
        <end position="320"/>
    </location>
</feature>
<comment type="caution">
    <text evidence="4">The sequence shown here is derived from an EMBL/GenBank/DDBJ whole genome shotgun (WGS) entry which is preliminary data.</text>
</comment>
<keyword evidence="5" id="KW-1185">Reference proteome</keyword>
<gene>
    <name evidence="4" type="ORF">EGW08_010702</name>
</gene>
<feature type="signal peptide" evidence="3">
    <location>
        <begin position="1"/>
        <end position="21"/>
    </location>
</feature>
<sequence>MLLTCFAAILMFMNHLEKVLPQPNNDTASPTTSVGCEETRSQPSGAYVYHIFANCQGDYAAATSKCSEIKGQLAVLRDANVIRTVAETAGYKYREQTLARTFWTGSAINLPGLDSELFLGGTCGLLSFGENPLSELPQVNWTLTNDCESIEEAYPWLCETVVENYSIEETLTKSEPKSTGGSVMDYRPSAICIGSGGLAFLVVTIALIAIMDLQRLLSSSRSGKANAHKNKHKNSDSSASNDSSIPICLDRYLNGPVIPASGWTTAAAAVKTARQPARFSVLDPKSLGVGSSDSRMPNELTTSDISLQDEGFSSGGSSVV</sequence>
<feature type="region of interest" description="Disordered" evidence="1">
    <location>
        <begin position="289"/>
        <end position="320"/>
    </location>
</feature>